<protein>
    <submittedName>
        <fullName evidence="2">Type I polyketide synthase domain protein</fullName>
    </submittedName>
</protein>
<feature type="compositionally biased region" description="Polar residues" evidence="1">
    <location>
        <begin position="44"/>
        <end position="55"/>
    </location>
</feature>
<accession>A0A829QQE0</accession>
<organism evidence="2 3">
    <name type="scientific">Mycobacteroides abscessus 1948</name>
    <dbReference type="NCBI Taxonomy" id="1299323"/>
    <lineage>
        <taxon>Bacteria</taxon>
        <taxon>Bacillati</taxon>
        <taxon>Actinomycetota</taxon>
        <taxon>Actinomycetes</taxon>
        <taxon>Mycobacteriales</taxon>
        <taxon>Mycobacteriaceae</taxon>
        <taxon>Mycobacteroides</taxon>
        <taxon>Mycobacteroides abscessus</taxon>
    </lineage>
</organism>
<feature type="region of interest" description="Disordered" evidence="1">
    <location>
        <begin position="1"/>
        <end position="68"/>
    </location>
</feature>
<gene>
    <name evidence="2" type="primary">sfaH</name>
    <name evidence="2" type="ORF">I542_4954</name>
</gene>
<dbReference type="Proteomes" id="UP000021210">
    <property type="component" value="Unassembled WGS sequence"/>
</dbReference>
<evidence type="ECO:0000313" key="2">
    <source>
        <dbReference type="EMBL" id="EUA64778.1"/>
    </source>
</evidence>
<dbReference type="AlphaFoldDB" id="A0A829QQE0"/>
<dbReference type="EMBL" id="JAOH01000002">
    <property type="protein sequence ID" value="EUA64778.1"/>
    <property type="molecule type" value="Genomic_DNA"/>
</dbReference>
<evidence type="ECO:0000313" key="3">
    <source>
        <dbReference type="Proteomes" id="UP000021210"/>
    </source>
</evidence>
<feature type="compositionally biased region" description="Basic residues" evidence="1">
    <location>
        <begin position="30"/>
        <end position="40"/>
    </location>
</feature>
<proteinExistence type="predicted"/>
<comment type="caution">
    <text evidence="2">The sequence shown here is derived from an EMBL/GenBank/DDBJ whole genome shotgun (WGS) entry which is preliminary data.</text>
</comment>
<sequence length="68" mass="7981">MNCYQRRTARSVDGNGGTLQSQAVADPAGPRRRWRCRWPYRPRSQGTSVRRTPSPGNHEWPGRRIRRY</sequence>
<evidence type="ECO:0000256" key="1">
    <source>
        <dbReference type="SAM" id="MobiDB-lite"/>
    </source>
</evidence>
<reference evidence="2 3" key="1">
    <citation type="submission" date="2013-12" db="EMBL/GenBank/DDBJ databases">
        <authorList>
            <person name="Zelazny A."/>
            <person name="Olivier K."/>
            <person name="Holland S."/>
            <person name="Lenaerts A."/>
            <person name="Ordway D."/>
            <person name="DeGroote M.A."/>
            <person name="Parker T."/>
            <person name="Sizemore C."/>
            <person name="Tallon L.J."/>
            <person name="Sadzewicz L.K."/>
            <person name="Sengamalay N."/>
            <person name="Fraser C.M."/>
            <person name="Hine E."/>
            <person name="Shefchek K.A."/>
            <person name="Das S.P."/>
            <person name="Tettelin H."/>
        </authorList>
    </citation>
    <scope>NUCLEOTIDE SEQUENCE [LARGE SCALE GENOMIC DNA]</scope>
    <source>
        <strain evidence="2 3">1948</strain>
    </source>
</reference>
<name>A0A829QQE0_9MYCO</name>